<organism evidence="3 4">
    <name type="scientific">Gimesia fumaroli</name>
    <dbReference type="NCBI Taxonomy" id="2527976"/>
    <lineage>
        <taxon>Bacteria</taxon>
        <taxon>Pseudomonadati</taxon>
        <taxon>Planctomycetota</taxon>
        <taxon>Planctomycetia</taxon>
        <taxon>Planctomycetales</taxon>
        <taxon>Planctomycetaceae</taxon>
        <taxon>Gimesia</taxon>
    </lineage>
</organism>
<accession>A0A518I8M5</accession>
<proteinExistence type="predicted"/>
<gene>
    <name evidence="3" type="ORF">Enr17x_14580</name>
</gene>
<evidence type="ECO:0000256" key="2">
    <source>
        <dbReference type="SAM" id="SignalP"/>
    </source>
</evidence>
<keyword evidence="4" id="KW-1185">Reference proteome</keyword>
<dbReference type="RefSeq" id="WP_145307196.1">
    <property type="nucleotide sequence ID" value="NZ_CP037452.1"/>
</dbReference>
<evidence type="ECO:0000313" key="3">
    <source>
        <dbReference type="EMBL" id="QDV49440.1"/>
    </source>
</evidence>
<dbReference type="AlphaFoldDB" id="A0A518I8M5"/>
<name>A0A518I8M5_9PLAN</name>
<protein>
    <submittedName>
        <fullName evidence="3">Uncharacterized protein</fullName>
    </submittedName>
</protein>
<feature type="signal peptide" evidence="2">
    <location>
        <begin position="1"/>
        <end position="20"/>
    </location>
</feature>
<evidence type="ECO:0000313" key="4">
    <source>
        <dbReference type="Proteomes" id="UP000318313"/>
    </source>
</evidence>
<evidence type="ECO:0000256" key="1">
    <source>
        <dbReference type="SAM" id="MobiDB-lite"/>
    </source>
</evidence>
<dbReference type="EMBL" id="CP037452">
    <property type="protein sequence ID" value="QDV49440.1"/>
    <property type="molecule type" value="Genomic_DNA"/>
</dbReference>
<feature type="chain" id="PRO_5021696760" evidence="2">
    <location>
        <begin position="21"/>
        <end position="332"/>
    </location>
</feature>
<dbReference type="KEGG" id="gfm:Enr17x_14580"/>
<reference evidence="3 4" key="1">
    <citation type="submission" date="2019-03" db="EMBL/GenBank/DDBJ databases">
        <title>Deep-cultivation of Planctomycetes and their phenomic and genomic characterization uncovers novel biology.</title>
        <authorList>
            <person name="Wiegand S."/>
            <person name="Jogler M."/>
            <person name="Boedeker C."/>
            <person name="Pinto D."/>
            <person name="Vollmers J."/>
            <person name="Rivas-Marin E."/>
            <person name="Kohn T."/>
            <person name="Peeters S.H."/>
            <person name="Heuer A."/>
            <person name="Rast P."/>
            <person name="Oberbeckmann S."/>
            <person name="Bunk B."/>
            <person name="Jeske O."/>
            <person name="Meyerdierks A."/>
            <person name="Storesund J.E."/>
            <person name="Kallscheuer N."/>
            <person name="Luecker S."/>
            <person name="Lage O.M."/>
            <person name="Pohl T."/>
            <person name="Merkel B.J."/>
            <person name="Hornburger P."/>
            <person name="Mueller R.-W."/>
            <person name="Bruemmer F."/>
            <person name="Labrenz M."/>
            <person name="Spormann A.M."/>
            <person name="Op den Camp H."/>
            <person name="Overmann J."/>
            <person name="Amann R."/>
            <person name="Jetten M.S.M."/>
            <person name="Mascher T."/>
            <person name="Medema M.H."/>
            <person name="Devos D.P."/>
            <person name="Kaster A.-K."/>
            <person name="Ovreas L."/>
            <person name="Rohde M."/>
            <person name="Galperin M.Y."/>
            <person name="Jogler C."/>
        </authorList>
    </citation>
    <scope>NUCLEOTIDE SEQUENCE [LARGE SCALE GENOMIC DNA]</scope>
    <source>
        <strain evidence="3 4">Enr17</strain>
    </source>
</reference>
<dbReference type="Proteomes" id="UP000318313">
    <property type="component" value="Chromosome"/>
</dbReference>
<feature type="region of interest" description="Disordered" evidence="1">
    <location>
        <begin position="226"/>
        <end position="248"/>
    </location>
</feature>
<dbReference type="OrthoDB" id="292258at2"/>
<sequence precursor="true">MKKFLLAAVLVVLASGTSYGQIRGVQAGSADALQRLAEHRALMNAQRQVSGQLSVSGLKVGAKGVPTFIDAKVMQVIDEKNMLVGIEDSRVGKGRYSTWVMLKCPTQGITDGQFWRGGGWKDVAGSSALSVTGTTTYVTAIGATKTVLVLEPMSKEEADKLAAEEALYRNWRIGKNVLSGKFIEHKGGDVYIQERGKDKPQKVRFSELSIPDRKWVRSESKRRRIISLKKNTDKKSESGQSNSETPDTVLLNWHNDTYKVTVRQTGKDSWEEVQDATGKVVWKYSEKSRNKEFVELYCPKRKYEVRLLNKRMELKKDGKWIWVADGHWESKE</sequence>
<keyword evidence="2" id="KW-0732">Signal</keyword>